<feature type="compositionally biased region" description="Polar residues" evidence="1">
    <location>
        <begin position="272"/>
        <end position="283"/>
    </location>
</feature>
<evidence type="ECO:0000313" key="3">
    <source>
        <dbReference type="Proteomes" id="UP001287356"/>
    </source>
</evidence>
<reference evidence="2" key="2">
    <citation type="submission" date="2023-06" db="EMBL/GenBank/DDBJ databases">
        <authorList>
            <consortium name="Lawrence Berkeley National Laboratory"/>
            <person name="Haridas S."/>
            <person name="Hensen N."/>
            <person name="Bonometti L."/>
            <person name="Westerberg I."/>
            <person name="Brannstrom I.O."/>
            <person name="Guillou S."/>
            <person name="Cros-Aarteil S."/>
            <person name="Calhoun S."/>
            <person name="Kuo A."/>
            <person name="Mondo S."/>
            <person name="Pangilinan J."/>
            <person name="Riley R."/>
            <person name="Labutti K."/>
            <person name="Andreopoulos B."/>
            <person name="Lipzen A."/>
            <person name="Chen C."/>
            <person name="Yanf M."/>
            <person name="Daum C."/>
            <person name="Ng V."/>
            <person name="Clum A."/>
            <person name="Steindorff A."/>
            <person name="Ohm R."/>
            <person name="Martin F."/>
            <person name="Silar P."/>
            <person name="Natvig D."/>
            <person name="Lalanne C."/>
            <person name="Gautier V."/>
            <person name="Ament-Velasquez S.L."/>
            <person name="Kruys A."/>
            <person name="Hutchinson M.I."/>
            <person name="Powell A.J."/>
            <person name="Barry K."/>
            <person name="Miller A.N."/>
            <person name="Grigoriev I.V."/>
            <person name="Debuchy R."/>
            <person name="Gladieux P."/>
            <person name="Thoren M.H."/>
            <person name="Johannesson H."/>
        </authorList>
    </citation>
    <scope>NUCLEOTIDE SEQUENCE</scope>
    <source>
        <strain evidence="2">CBS 958.72</strain>
    </source>
</reference>
<gene>
    <name evidence="2" type="ORF">B0T24DRAFT_180749</name>
</gene>
<name>A0AAE0NEJ4_9PEZI</name>
<dbReference type="AlphaFoldDB" id="A0AAE0NEJ4"/>
<evidence type="ECO:0000313" key="2">
    <source>
        <dbReference type="EMBL" id="KAK3380058.1"/>
    </source>
</evidence>
<sequence length="298" mass="32330">MHITCKPKLRARFCSWPVQSRRRTTASGAHSTVPVPWANQDEPGSLPFGLGKTALITLTSHSLRNIACRERSGWWALSLMALHWHGIPRVVHHPQSSSIIMHPSQACKTITDAVGGRKDGRRQHHQPPCPGTGRDRLVVALNYGADPARRRGPLPPLLHNAYVAIRHLSCSLGLLFHPRSMAGHDGTKLAGKEGRLLAGDITPGGGGGGCGVLHPSFRMKGLSINPTYQRILTRHHQRHGKYGDIITNHKTPNTNLSEQALSALPAQLAQPTSPTLTSPSFGSTVAPPLLSKQKARRI</sequence>
<reference evidence="2" key="1">
    <citation type="journal article" date="2023" name="Mol. Phylogenet. Evol.">
        <title>Genome-scale phylogeny and comparative genomics of the fungal order Sordariales.</title>
        <authorList>
            <person name="Hensen N."/>
            <person name="Bonometti L."/>
            <person name="Westerberg I."/>
            <person name="Brannstrom I.O."/>
            <person name="Guillou S."/>
            <person name="Cros-Aarteil S."/>
            <person name="Calhoun S."/>
            <person name="Haridas S."/>
            <person name="Kuo A."/>
            <person name="Mondo S."/>
            <person name="Pangilinan J."/>
            <person name="Riley R."/>
            <person name="LaButti K."/>
            <person name="Andreopoulos B."/>
            <person name="Lipzen A."/>
            <person name="Chen C."/>
            <person name="Yan M."/>
            <person name="Daum C."/>
            <person name="Ng V."/>
            <person name="Clum A."/>
            <person name="Steindorff A."/>
            <person name="Ohm R.A."/>
            <person name="Martin F."/>
            <person name="Silar P."/>
            <person name="Natvig D.O."/>
            <person name="Lalanne C."/>
            <person name="Gautier V."/>
            <person name="Ament-Velasquez S.L."/>
            <person name="Kruys A."/>
            <person name="Hutchinson M.I."/>
            <person name="Powell A.J."/>
            <person name="Barry K."/>
            <person name="Miller A.N."/>
            <person name="Grigoriev I.V."/>
            <person name="Debuchy R."/>
            <person name="Gladieux P."/>
            <person name="Hiltunen Thoren M."/>
            <person name="Johannesson H."/>
        </authorList>
    </citation>
    <scope>NUCLEOTIDE SEQUENCE</scope>
    <source>
        <strain evidence="2">CBS 958.72</strain>
    </source>
</reference>
<dbReference type="Proteomes" id="UP001287356">
    <property type="component" value="Unassembled WGS sequence"/>
</dbReference>
<keyword evidence="3" id="KW-1185">Reference proteome</keyword>
<dbReference type="EMBL" id="JAULSN010000002">
    <property type="protein sequence ID" value="KAK3380058.1"/>
    <property type="molecule type" value="Genomic_DNA"/>
</dbReference>
<accession>A0AAE0NEJ4</accession>
<feature type="region of interest" description="Disordered" evidence="1">
    <location>
        <begin position="267"/>
        <end position="298"/>
    </location>
</feature>
<protein>
    <submittedName>
        <fullName evidence="2">Uncharacterized protein</fullName>
    </submittedName>
</protein>
<evidence type="ECO:0000256" key="1">
    <source>
        <dbReference type="SAM" id="MobiDB-lite"/>
    </source>
</evidence>
<proteinExistence type="predicted"/>
<organism evidence="2 3">
    <name type="scientific">Lasiosphaeria ovina</name>
    <dbReference type="NCBI Taxonomy" id="92902"/>
    <lineage>
        <taxon>Eukaryota</taxon>
        <taxon>Fungi</taxon>
        <taxon>Dikarya</taxon>
        <taxon>Ascomycota</taxon>
        <taxon>Pezizomycotina</taxon>
        <taxon>Sordariomycetes</taxon>
        <taxon>Sordariomycetidae</taxon>
        <taxon>Sordariales</taxon>
        <taxon>Lasiosphaeriaceae</taxon>
        <taxon>Lasiosphaeria</taxon>
    </lineage>
</organism>
<comment type="caution">
    <text evidence="2">The sequence shown here is derived from an EMBL/GenBank/DDBJ whole genome shotgun (WGS) entry which is preliminary data.</text>
</comment>